<comment type="similarity">
    <text evidence="3">Belongs to the bacterial ribosomal protein bS16 family.</text>
</comment>
<evidence type="ECO:0000313" key="5">
    <source>
        <dbReference type="EMBL" id="HGK28912.1"/>
    </source>
</evidence>
<dbReference type="SUPFAM" id="SSF54565">
    <property type="entry name" value="Ribosomal protein S16"/>
    <property type="match status" value="1"/>
</dbReference>
<evidence type="ECO:0000256" key="1">
    <source>
        <dbReference type="ARBA" id="ARBA00022980"/>
    </source>
</evidence>
<name>A0A7C4CBZ1_UNCW3</name>
<feature type="compositionally biased region" description="Low complexity" evidence="4">
    <location>
        <begin position="78"/>
        <end position="110"/>
    </location>
</feature>
<dbReference type="Pfam" id="PF00886">
    <property type="entry name" value="Ribosomal_S16"/>
    <property type="match status" value="1"/>
</dbReference>
<protein>
    <recommendedName>
        <fullName evidence="3">Small ribosomal subunit protein bS16</fullName>
    </recommendedName>
</protein>
<gene>
    <name evidence="3 5" type="primary">rpsP</name>
    <name evidence="5" type="ORF">ENS41_08225</name>
</gene>
<dbReference type="GO" id="GO:0005737">
    <property type="term" value="C:cytoplasm"/>
    <property type="evidence" value="ECO:0007669"/>
    <property type="project" value="UniProtKB-ARBA"/>
</dbReference>
<feature type="region of interest" description="Disordered" evidence="4">
    <location>
        <begin position="78"/>
        <end position="119"/>
    </location>
</feature>
<comment type="caution">
    <text evidence="5">The sequence shown here is derived from an EMBL/GenBank/DDBJ whole genome shotgun (WGS) entry which is preliminary data.</text>
</comment>
<dbReference type="EMBL" id="DSUT01000175">
    <property type="protein sequence ID" value="HGK28912.1"/>
    <property type="molecule type" value="Genomic_DNA"/>
</dbReference>
<dbReference type="GO" id="GO:0003735">
    <property type="term" value="F:structural constituent of ribosome"/>
    <property type="evidence" value="ECO:0007669"/>
    <property type="project" value="InterPro"/>
</dbReference>
<sequence length="119" mass="13110">MLRIRLRRMGPRSRPTYRAVVIDSRKARDGRYLEALGHYDPRTKSLELNLDRTRYWLDRGAQASDTVAALIRRVERAATAAPTATAPVAPTATSPEPATTDVAASDTATTEGDRREGTD</sequence>
<dbReference type="AlphaFoldDB" id="A0A7C4CBZ1"/>
<dbReference type="NCBIfam" id="TIGR00002">
    <property type="entry name" value="S16"/>
    <property type="match status" value="1"/>
</dbReference>
<reference evidence="5" key="1">
    <citation type="journal article" date="2020" name="mSystems">
        <title>Genome- and Community-Level Interaction Insights into Carbon Utilization and Element Cycling Functions of Hydrothermarchaeota in Hydrothermal Sediment.</title>
        <authorList>
            <person name="Zhou Z."/>
            <person name="Liu Y."/>
            <person name="Xu W."/>
            <person name="Pan J."/>
            <person name="Luo Z.H."/>
            <person name="Li M."/>
        </authorList>
    </citation>
    <scope>NUCLEOTIDE SEQUENCE [LARGE SCALE GENOMIC DNA]</scope>
    <source>
        <strain evidence="5">SpSt-488</strain>
    </source>
</reference>
<dbReference type="PANTHER" id="PTHR12919:SF20">
    <property type="entry name" value="SMALL RIBOSOMAL SUBUNIT PROTEIN BS16M"/>
    <property type="match status" value="1"/>
</dbReference>
<proteinExistence type="inferred from homology"/>
<keyword evidence="2 3" id="KW-0687">Ribonucleoprotein</keyword>
<dbReference type="HAMAP" id="MF_00385">
    <property type="entry name" value="Ribosomal_bS16"/>
    <property type="match status" value="1"/>
</dbReference>
<dbReference type="GO" id="GO:0015935">
    <property type="term" value="C:small ribosomal subunit"/>
    <property type="evidence" value="ECO:0007669"/>
    <property type="project" value="TreeGrafter"/>
</dbReference>
<evidence type="ECO:0000256" key="2">
    <source>
        <dbReference type="ARBA" id="ARBA00023274"/>
    </source>
</evidence>
<keyword evidence="1 3" id="KW-0689">Ribosomal protein</keyword>
<dbReference type="InterPro" id="IPR000307">
    <property type="entry name" value="Ribosomal_bS16"/>
</dbReference>
<evidence type="ECO:0000256" key="3">
    <source>
        <dbReference type="HAMAP-Rule" id="MF_00385"/>
    </source>
</evidence>
<organism evidence="5">
    <name type="scientific">candidate division WOR-3 bacterium</name>
    <dbReference type="NCBI Taxonomy" id="2052148"/>
    <lineage>
        <taxon>Bacteria</taxon>
        <taxon>Bacteria division WOR-3</taxon>
    </lineage>
</organism>
<dbReference type="InterPro" id="IPR023803">
    <property type="entry name" value="Ribosomal_bS16_dom_sf"/>
</dbReference>
<dbReference type="PANTHER" id="PTHR12919">
    <property type="entry name" value="30S RIBOSOMAL PROTEIN S16"/>
    <property type="match status" value="1"/>
</dbReference>
<dbReference type="Gene3D" id="3.30.1320.10">
    <property type="match status" value="1"/>
</dbReference>
<accession>A0A7C4CBZ1</accession>
<dbReference type="GO" id="GO:0006412">
    <property type="term" value="P:translation"/>
    <property type="evidence" value="ECO:0007669"/>
    <property type="project" value="UniProtKB-UniRule"/>
</dbReference>
<evidence type="ECO:0000256" key="4">
    <source>
        <dbReference type="SAM" id="MobiDB-lite"/>
    </source>
</evidence>